<evidence type="ECO:0000313" key="2">
    <source>
        <dbReference type="Proteomes" id="UP000265520"/>
    </source>
</evidence>
<protein>
    <submittedName>
        <fullName evidence="1">Uncharacterized protein</fullName>
    </submittedName>
</protein>
<reference evidence="1 2" key="1">
    <citation type="journal article" date="2018" name="Front. Plant Sci.">
        <title>Red Clover (Trifolium pratense) and Zigzag Clover (T. medium) - A Picture of Genomic Similarities and Differences.</title>
        <authorList>
            <person name="Dluhosova J."/>
            <person name="Istvanek J."/>
            <person name="Nedelnik J."/>
            <person name="Repkova J."/>
        </authorList>
    </citation>
    <scope>NUCLEOTIDE SEQUENCE [LARGE SCALE GENOMIC DNA]</scope>
    <source>
        <strain evidence="2">cv. 10/8</strain>
        <tissue evidence="1">Leaf</tissue>
    </source>
</reference>
<dbReference type="AlphaFoldDB" id="A0A392T6X9"/>
<comment type="caution">
    <text evidence="1">The sequence shown here is derived from an EMBL/GenBank/DDBJ whole genome shotgun (WGS) entry which is preliminary data.</text>
</comment>
<dbReference type="Proteomes" id="UP000265520">
    <property type="component" value="Unassembled WGS sequence"/>
</dbReference>
<proteinExistence type="predicted"/>
<organism evidence="1 2">
    <name type="scientific">Trifolium medium</name>
    <dbReference type="NCBI Taxonomy" id="97028"/>
    <lineage>
        <taxon>Eukaryota</taxon>
        <taxon>Viridiplantae</taxon>
        <taxon>Streptophyta</taxon>
        <taxon>Embryophyta</taxon>
        <taxon>Tracheophyta</taxon>
        <taxon>Spermatophyta</taxon>
        <taxon>Magnoliopsida</taxon>
        <taxon>eudicotyledons</taxon>
        <taxon>Gunneridae</taxon>
        <taxon>Pentapetalae</taxon>
        <taxon>rosids</taxon>
        <taxon>fabids</taxon>
        <taxon>Fabales</taxon>
        <taxon>Fabaceae</taxon>
        <taxon>Papilionoideae</taxon>
        <taxon>50 kb inversion clade</taxon>
        <taxon>NPAAA clade</taxon>
        <taxon>Hologalegina</taxon>
        <taxon>IRL clade</taxon>
        <taxon>Trifolieae</taxon>
        <taxon>Trifolium</taxon>
    </lineage>
</organism>
<name>A0A392T6X9_9FABA</name>
<sequence>ITGCWTVAGARRSSHGALWAARGAATGIYTCSVFLLQHEREVQERENVRFLGFFFQHQG</sequence>
<accession>A0A392T6X9</accession>
<feature type="non-terminal residue" evidence="1">
    <location>
        <position position="1"/>
    </location>
</feature>
<evidence type="ECO:0000313" key="1">
    <source>
        <dbReference type="EMBL" id="MCI56167.1"/>
    </source>
</evidence>
<dbReference type="EMBL" id="LXQA010508186">
    <property type="protein sequence ID" value="MCI56167.1"/>
    <property type="molecule type" value="Genomic_DNA"/>
</dbReference>
<keyword evidence="2" id="KW-1185">Reference proteome</keyword>